<feature type="region of interest" description="Disordered" evidence="1">
    <location>
        <begin position="68"/>
        <end position="168"/>
    </location>
</feature>
<sequence>GAYGKQPASNRTKGEKLNPRAHTRGAASKRIQSARATSSPFTQTLVVQYMLRLHHALLPRCSPTFFPPAPNKQIRLLCSSKPSPRSKPKPTKPSSSPSPSPRLAMSSKRTVADVLMGTARAAAEKKAKKAAQTQDASPQKSKKPNARESPDGNGAIPQRPDAPPPPPP</sequence>
<dbReference type="AlphaFoldDB" id="A0A1D1Z1Y6"/>
<gene>
    <name evidence="2" type="ORF">g.132282</name>
</gene>
<protein>
    <submittedName>
        <fullName evidence="2">Uncharacterized protein</fullName>
    </submittedName>
</protein>
<feature type="non-terminal residue" evidence="2">
    <location>
        <position position="168"/>
    </location>
</feature>
<name>A0A1D1Z1Y6_9ARAE</name>
<feature type="non-terminal residue" evidence="2">
    <location>
        <position position="1"/>
    </location>
</feature>
<evidence type="ECO:0000256" key="1">
    <source>
        <dbReference type="SAM" id="MobiDB-lite"/>
    </source>
</evidence>
<reference evidence="2" key="1">
    <citation type="submission" date="2015-07" db="EMBL/GenBank/DDBJ databases">
        <title>Transcriptome Assembly of Anthurium amnicola.</title>
        <authorList>
            <person name="Suzuki J."/>
        </authorList>
    </citation>
    <scope>NUCLEOTIDE SEQUENCE</scope>
</reference>
<proteinExistence type="predicted"/>
<dbReference type="EMBL" id="GDJX01007036">
    <property type="protein sequence ID" value="JAT60900.1"/>
    <property type="molecule type" value="Transcribed_RNA"/>
</dbReference>
<organism evidence="2">
    <name type="scientific">Anthurium amnicola</name>
    <dbReference type="NCBI Taxonomy" id="1678845"/>
    <lineage>
        <taxon>Eukaryota</taxon>
        <taxon>Viridiplantae</taxon>
        <taxon>Streptophyta</taxon>
        <taxon>Embryophyta</taxon>
        <taxon>Tracheophyta</taxon>
        <taxon>Spermatophyta</taxon>
        <taxon>Magnoliopsida</taxon>
        <taxon>Liliopsida</taxon>
        <taxon>Araceae</taxon>
        <taxon>Pothoideae</taxon>
        <taxon>Potheae</taxon>
        <taxon>Anthurium</taxon>
    </lineage>
</organism>
<feature type="region of interest" description="Disordered" evidence="1">
    <location>
        <begin position="1"/>
        <end position="38"/>
    </location>
</feature>
<evidence type="ECO:0000313" key="2">
    <source>
        <dbReference type="EMBL" id="JAT60900.1"/>
    </source>
</evidence>
<accession>A0A1D1Z1Y6</accession>